<name>A0ABR1EQM5_NECAM</name>
<gene>
    <name evidence="1" type="primary">Necator_chrX.g25209</name>
    <name evidence="1" type="ORF">RB195_025043</name>
</gene>
<protein>
    <submittedName>
        <fullName evidence="1">Uncharacterized protein</fullName>
    </submittedName>
</protein>
<reference evidence="1 2" key="1">
    <citation type="submission" date="2023-08" db="EMBL/GenBank/DDBJ databases">
        <title>A Necator americanus chromosomal reference genome.</title>
        <authorList>
            <person name="Ilik V."/>
            <person name="Petrzelkova K.J."/>
            <person name="Pardy F."/>
            <person name="Fuh T."/>
            <person name="Niatou-Singa F.S."/>
            <person name="Gouil Q."/>
            <person name="Baker L."/>
            <person name="Ritchie M.E."/>
            <person name="Jex A.R."/>
            <person name="Gazzola D."/>
            <person name="Li H."/>
            <person name="Toshio Fujiwara R."/>
            <person name="Zhan B."/>
            <person name="Aroian R.V."/>
            <person name="Pafco B."/>
            <person name="Schwarz E.M."/>
        </authorList>
    </citation>
    <scope>NUCLEOTIDE SEQUENCE [LARGE SCALE GENOMIC DNA]</scope>
    <source>
        <strain evidence="1 2">Aroian</strain>
        <tissue evidence="1">Whole animal</tissue>
    </source>
</reference>
<proteinExistence type="predicted"/>
<comment type="caution">
    <text evidence="1">The sequence shown here is derived from an EMBL/GenBank/DDBJ whole genome shotgun (WGS) entry which is preliminary data.</text>
</comment>
<evidence type="ECO:0000313" key="1">
    <source>
        <dbReference type="EMBL" id="KAK6764952.1"/>
    </source>
</evidence>
<dbReference type="EMBL" id="JAVFWL010000006">
    <property type="protein sequence ID" value="KAK6764952.1"/>
    <property type="molecule type" value="Genomic_DNA"/>
</dbReference>
<sequence>MITNALETQNDAAATYQRISEYARCHREEGSSIANKRSYRLNVASTHPFNCVSLNNLMWFANDAHGSQHTTIPQKSPLLWRNQWRIQRLIEREHFHYPVVELGPIIVSLISMETKEDTRCNLRVESNGTTW</sequence>
<keyword evidence="2" id="KW-1185">Reference proteome</keyword>
<organism evidence="1 2">
    <name type="scientific">Necator americanus</name>
    <name type="common">Human hookworm</name>
    <dbReference type="NCBI Taxonomy" id="51031"/>
    <lineage>
        <taxon>Eukaryota</taxon>
        <taxon>Metazoa</taxon>
        <taxon>Ecdysozoa</taxon>
        <taxon>Nematoda</taxon>
        <taxon>Chromadorea</taxon>
        <taxon>Rhabditida</taxon>
        <taxon>Rhabditina</taxon>
        <taxon>Rhabditomorpha</taxon>
        <taxon>Strongyloidea</taxon>
        <taxon>Ancylostomatidae</taxon>
        <taxon>Bunostominae</taxon>
        <taxon>Necator</taxon>
    </lineage>
</organism>
<accession>A0ABR1EQM5</accession>
<dbReference type="Proteomes" id="UP001303046">
    <property type="component" value="Unassembled WGS sequence"/>
</dbReference>
<evidence type="ECO:0000313" key="2">
    <source>
        <dbReference type="Proteomes" id="UP001303046"/>
    </source>
</evidence>